<organism evidence="2 3">
    <name type="scientific">Gallibacterium genomosp. 3</name>
    <dbReference type="NCBI Taxonomy" id="505345"/>
    <lineage>
        <taxon>Bacteria</taxon>
        <taxon>Pseudomonadati</taxon>
        <taxon>Pseudomonadota</taxon>
        <taxon>Gammaproteobacteria</taxon>
        <taxon>Pasteurellales</taxon>
        <taxon>Pasteurellaceae</taxon>
        <taxon>Gallibacterium</taxon>
    </lineage>
</organism>
<dbReference type="GO" id="GO:0005524">
    <property type="term" value="F:ATP binding"/>
    <property type="evidence" value="ECO:0007669"/>
    <property type="project" value="InterPro"/>
</dbReference>
<sequence length="367" mass="42686">MKVLITSPRAPISIEWIKIAIRSSYEVILVDSLDYPIGKFFDHHITYIKIPAPRLDFTGYCEQMKILLSQVDLVIPNCEDIFFLSKVREMCKTEALFLMPEHTLLLELHNKFLFQKYLNNYVKFPETVLITDKKEIKEDTNTVLKPVFSRFGRNVIRGVTAEKIKDIVINEEYPWVQQRYIQGKPLCNYAVCQNGKVISQVVYLPKYLLNQSASTYFEYYEDRRINAFTTLFAEQTNYTGQIAFDFIDDGKDLYILECNPRATSGLHLISANINISMNRTLYSVGKIEKCAYRVGKTLFLFFALPALFKGKFKTLLNDYKQAKDVLAEVPASAQLFSFYEMIKYMLKYKKSLTDATTFDIEYDGKYN</sequence>
<dbReference type="Proteomes" id="UP000243558">
    <property type="component" value="Unassembled WGS sequence"/>
</dbReference>
<reference evidence="2 3" key="1">
    <citation type="submission" date="2014-11" db="EMBL/GenBank/DDBJ databases">
        <title>Pan-genome of Gallibacterium spp.</title>
        <authorList>
            <person name="Kudirkiene E."/>
            <person name="Bojesen A.M."/>
        </authorList>
    </citation>
    <scope>NUCLEOTIDE SEQUENCE [LARGE SCALE GENOMIC DNA]</scope>
    <source>
        <strain evidence="2 3">F151</strain>
    </source>
</reference>
<dbReference type="SUPFAM" id="SSF56059">
    <property type="entry name" value="Glutathione synthetase ATP-binding domain-like"/>
    <property type="match status" value="1"/>
</dbReference>
<dbReference type="PROSITE" id="PS00867">
    <property type="entry name" value="CPSASE_2"/>
    <property type="match status" value="1"/>
</dbReference>
<dbReference type="InterPro" id="IPR003806">
    <property type="entry name" value="ATP-grasp_PylC-type"/>
</dbReference>
<keyword evidence="3" id="KW-1185">Reference proteome</keyword>
<dbReference type="Pfam" id="PF02655">
    <property type="entry name" value="ATP-grasp_3"/>
    <property type="match status" value="1"/>
</dbReference>
<accession>A0A1A7NSD0</accession>
<dbReference type="PATRIC" id="fig|505345.7.peg.932"/>
<dbReference type="InterPro" id="IPR005479">
    <property type="entry name" value="CPAse_ATP-bd"/>
</dbReference>
<evidence type="ECO:0000313" key="2">
    <source>
        <dbReference type="EMBL" id="OBW92548.1"/>
    </source>
</evidence>
<comment type="caution">
    <text evidence="2">The sequence shown here is derived from an EMBL/GenBank/DDBJ whole genome shotgun (WGS) entry which is preliminary data.</text>
</comment>
<gene>
    <name evidence="2" type="ORF">QV01_04705</name>
</gene>
<feature type="domain" description="Carbamoyl phosphate synthase ATP-binding" evidence="1">
    <location>
        <begin position="255"/>
        <end position="262"/>
    </location>
</feature>
<evidence type="ECO:0000259" key="1">
    <source>
        <dbReference type="PROSITE" id="PS00867"/>
    </source>
</evidence>
<dbReference type="RefSeq" id="WP_065239117.1">
    <property type="nucleotide sequence ID" value="NZ_JTJM01000018.1"/>
</dbReference>
<protein>
    <recommendedName>
        <fullName evidence="1">Carbamoyl phosphate synthase ATP-binding domain-containing protein</fullName>
    </recommendedName>
</protein>
<dbReference type="OrthoDB" id="40611at2"/>
<proteinExistence type="predicted"/>
<dbReference type="EMBL" id="JTJM01000018">
    <property type="protein sequence ID" value="OBW92548.1"/>
    <property type="molecule type" value="Genomic_DNA"/>
</dbReference>
<evidence type="ECO:0000313" key="3">
    <source>
        <dbReference type="Proteomes" id="UP000243558"/>
    </source>
</evidence>
<dbReference type="AlphaFoldDB" id="A0A1A7NSD0"/>
<dbReference type="Gene3D" id="3.30.470.20">
    <property type="entry name" value="ATP-grasp fold, B domain"/>
    <property type="match status" value="1"/>
</dbReference>
<dbReference type="GO" id="GO:0046872">
    <property type="term" value="F:metal ion binding"/>
    <property type="evidence" value="ECO:0007669"/>
    <property type="project" value="InterPro"/>
</dbReference>
<name>A0A1A7NSD0_9PAST</name>